<evidence type="ECO:0000313" key="1">
    <source>
        <dbReference type="EMBL" id="TNN71847.1"/>
    </source>
</evidence>
<name>A0A4Z2I1I9_9TELE</name>
<dbReference type="EMBL" id="SRLO01000144">
    <property type="protein sequence ID" value="TNN71847.1"/>
    <property type="molecule type" value="Genomic_DNA"/>
</dbReference>
<dbReference type="AlphaFoldDB" id="A0A4Z2I1I9"/>
<dbReference type="Proteomes" id="UP000314294">
    <property type="component" value="Unassembled WGS sequence"/>
</dbReference>
<organism evidence="1 2">
    <name type="scientific">Liparis tanakae</name>
    <name type="common">Tanaka's snailfish</name>
    <dbReference type="NCBI Taxonomy" id="230148"/>
    <lineage>
        <taxon>Eukaryota</taxon>
        <taxon>Metazoa</taxon>
        <taxon>Chordata</taxon>
        <taxon>Craniata</taxon>
        <taxon>Vertebrata</taxon>
        <taxon>Euteleostomi</taxon>
        <taxon>Actinopterygii</taxon>
        <taxon>Neopterygii</taxon>
        <taxon>Teleostei</taxon>
        <taxon>Neoteleostei</taxon>
        <taxon>Acanthomorphata</taxon>
        <taxon>Eupercaria</taxon>
        <taxon>Perciformes</taxon>
        <taxon>Cottioidei</taxon>
        <taxon>Cottales</taxon>
        <taxon>Liparidae</taxon>
        <taxon>Liparis</taxon>
    </lineage>
</organism>
<keyword evidence="2" id="KW-1185">Reference proteome</keyword>
<protein>
    <submittedName>
        <fullName evidence="1">Uncharacterized protein</fullName>
    </submittedName>
</protein>
<proteinExistence type="predicted"/>
<evidence type="ECO:0000313" key="2">
    <source>
        <dbReference type="Proteomes" id="UP000314294"/>
    </source>
</evidence>
<accession>A0A4Z2I1I9</accession>
<gene>
    <name evidence="1" type="ORF">EYF80_017854</name>
</gene>
<sequence length="148" mass="16831">MGTVGLEPSVFHSSPIPPAEPLYPPCDKMRRRHVIWRTFNNTIYFAVKTSQSCFVCVSPSSKAAWLTCIFSFINLLMKPIPALLLISCTDGRFSFIHKGDTNFDLAFACRIEMEGECMWGWRKRGTFSYWPDKQFPGLPSLCTHAISK</sequence>
<reference evidence="1 2" key="1">
    <citation type="submission" date="2019-03" db="EMBL/GenBank/DDBJ databases">
        <title>First draft genome of Liparis tanakae, snailfish: a comprehensive survey of snailfish specific genes.</title>
        <authorList>
            <person name="Kim W."/>
            <person name="Song I."/>
            <person name="Jeong J.-H."/>
            <person name="Kim D."/>
            <person name="Kim S."/>
            <person name="Ryu S."/>
            <person name="Song J.Y."/>
            <person name="Lee S.K."/>
        </authorList>
    </citation>
    <scope>NUCLEOTIDE SEQUENCE [LARGE SCALE GENOMIC DNA]</scope>
    <source>
        <tissue evidence="1">Muscle</tissue>
    </source>
</reference>
<comment type="caution">
    <text evidence="1">The sequence shown here is derived from an EMBL/GenBank/DDBJ whole genome shotgun (WGS) entry which is preliminary data.</text>
</comment>